<dbReference type="InterPro" id="IPR036388">
    <property type="entry name" value="WH-like_DNA-bd_sf"/>
</dbReference>
<dbReference type="SUPFAM" id="SSF46785">
    <property type="entry name" value="Winged helix' DNA-binding domain"/>
    <property type="match status" value="1"/>
</dbReference>
<dbReference type="GO" id="GO:0003677">
    <property type="term" value="F:DNA binding"/>
    <property type="evidence" value="ECO:0007669"/>
    <property type="project" value="UniProtKB-KW"/>
</dbReference>
<reference evidence="5 6" key="1">
    <citation type="journal article" date="2015" name="Genome Announc.">
        <title>Virulence Factor Genes Detected in the Complete Genome Sequence of Corynebacterium uterequi DSM 45634, Isolated from the Uterus of a Maiden Mare.</title>
        <authorList>
            <person name="Ruckert C."/>
            <person name="Kriete M."/>
            <person name="Jaenicke S."/>
            <person name="Winkler A."/>
            <person name="Tauch A."/>
        </authorList>
    </citation>
    <scope>NUCLEOTIDE SEQUENCE [LARGE SCALE GENOMIC DNA]</scope>
    <source>
        <strain evidence="5 6">DSM 45634</strain>
    </source>
</reference>
<evidence type="ECO:0000256" key="1">
    <source>
        <dbReference type="ARBA" id="ARBA00023015"/>
    </source>
</evidence>
<sequence>MNPRSALIRLQCELVAERTQVNPFGISWLQYDALLRLDRERGMLPSELAVILGISRTKLSKALKSLKVLGYVSQTPSSTDGRELCTSVTDHGRGLLDTISRQHTTLYETAAQSMTSDELETFARLSEKLSSRLEQQRIARHDER</sequence>
<dbReference type="Proteomes" id="UP000035548">
    <property type="component" value="Chromosome"/>
</dbReference>
<dbReference type="PATRIC" id="fig|1072256.5.peg.1954"/>
<accession>A0A0G3HLE5</accession>
<dbReference type="EMBL" id="CP011546">
    <property type="protein sequence ID" value="AKK11952.1"/>
    <property type="molecule type" value="Genomic_DNA"/>
</dbReference>
<dbReference type="Gene3D" id="1.10.10.10">
    <property type="entry name" value="Winged helix-like DNA-binding domain superfamily/Winged helix DNA-binding domain"/>
    <property type="match status" value="1"/>
</dbReference>
<dbReference type="InterPro" id="IPR036390">
    <property type="entry name" value="WH_DNA-bd_sf"/>
</dbReference>
<evidence type="ECO:0000313" key="6">
    <source>
        <dbReference type="Proteomes" id="UP000035548"/>
    </source>
</evidence>
<gene>
    <name evidence="5" type="ORF">CUTER_09920</name>
</gene>
<dbReference type="GO" id="GO:0003700">
    <property type="term" value="F:DNA-binding transcription factor activity"/>
    <property type="evidence" value="ECO:0007669"/>
    <property type="project" value="InterPro"/>
</dbReference>
<evidence type="ECO:0000256" key="2">
    <source>
        <dbReference type="ARBA" id="ARBA00023125"/>
    </source>
</evidence>
<dbReference type="KEGG" id="cut:CUTER_09920"/>
<evidence type="ECO:0000313" key="5">
    <source>
        <dbReference type="EMBL" id="AKK11952.1"/>
    </source>
</evidence>
<keyword evidence="1" id="KW-0805">Transcription regulation</keyword>
<protein>
    <submittedName>
        <fullName evidence="5">Transcriptional regulator</fullName>
    </submittedName>
</protein>
<proteinExistence type="predicted"/>
<dbReference type="STRING" id="1072256.CUTER_09920"/>
<dbReference type="PRINTS" id="PR00598">
    <property type="entry name" value="HTHMARR"/>
</dbReference>
<dbReference type="PANTHER" id="PTHR42756:SF1">
    <property type="entry name" value="TRANSCRIPTIONAL REPRESSOR OF EMRAB OPERON"/>
    <property type="match status" value="1"/>
</dbReference>
<organism evidence="5 6">
    <name type="scientific">Corynebacterium uterequi</name>
    <dbReference type="NCBI Taxonomy" id="1072256"/>
    <lineage>
        <taxon>Bacteria</taxon>
        <taxon>Bacillati</taxon>
        <taxon>Actinomycetota</taxon>
        <taxon>Actinomycetes</taxon>
        <taxon>Mycobacteriales</taxon>
        <taxon>Corynebacteriaceae</taxon>
        <taxon>Corynebacterium</taxon>
    </lineage>
</organism>
<keyword evidence="3" id="KW-0804">Transcription</keyword>
<dbReference type="SMART" id="SM00347">
    <property type="entry name" value="HTH_MARR"/>
    <property type="match status" value="1"/>
</dbReference>
<dbReference type="PROSITE" id="PS50995">
    <property type="entry name" value="HTH_MARR_2"/>
    <property type="match status" value="1"/>
</dbReference>
<evidence type="ECO:0000259" key="4">
    <source>
        <dbReference type="PROSITE" id="PS50995"/>
    </source>
</evidence>
<dbReference type="AlphaFoldDB" id="A0A0G3HLE5"/>
<evidence type="ECO:0000256" key="3">
    <source>
        <dbReference type="ARBA" id="ARBA00023163"/>
    </source>
</evidence>
<name>A0A0G3HLE5_9CORY</name>
<reference evidence="6" key="2">
    <citation type="submission" date="2015-05" db="EMBL/GenBank/DDBJ databases">
        <title>Complete genome sequence of Corynebacterium uterequi DSM 45634, isolated from the uterus of a maiden mare.</title>
        <authorList>
            <person name="Ruckert C."/>
            <person name="Albersmeier A."/>
            <person name="Winkler A."/>
            <person name="Tauch A."/>
        </authorList>
    </citation>
    <scope>NUCLEOTIDE SEQUENCE [LARGE SCALE GENOMIC DNA]</scope>
    <source>
        <strain evidence="6">DSM 45634</strain>
    </source>
</reference>
<keyword evidence="2" id="KW-0238">DNA-binding</keyword>
<feature type="domain" description="HTH marR-type" evidence="4">
    <location>
        <begin position="1"/>
        <end position="131"/>
    </location>
</feature>
<dbReference type="InterPro" id="IPR000835">
    <property type="entry name" value="HTH_MarR-typ"/>
</dbReference>
<keyword evidence="6" id="KW-1185">Reference proteome</keyword>
<dbReference type="Pfam" id="PF12802">
    <property type="entry name" value="MarR_2"/>
    <property type="match status" value="1"/>
</dbReference>
<dbReference type="OrthoDB" id="3693638at2"/>
<dbReference type="PANTHER" id="PTHR42756">
    <property type="entry name" value="TRANSCRIPTIONAL REGULATOR, MARR"/>
    <property type="match status" value="1"/>
</dbReference>